<evidence type="ECO:0000313" key="1">
    <source>
        <dbReference type="EMBL" id="GCB60928.1"/>
    </source>
</evidence>
<gene>
    <name evidence="1" type="ORF">scyTo_0014250</name>
</gene>
<evidence type="ECO:0000313" key="2">
    <source>
        <dbReference type="Proteomes" id="UP000288216"/>
    </source>
</evidence>
<dbReference type="EMBL" id="BFAA01007581">
    <property type="protein sequence ID" value="GCB60928.1"/>
    <property type="molecule type" value="Genomic_DNA"/>
</dbReference>
<name>A0A401NJ80_SCYTO</name>
<dbReference type="InterPro" id="IPR027901">
    <property type="entry name" value="CFAP90"/>
</dbReference>
<dbReference type="OrthoDB" id="10057935at2759"/>
<dbReference type="Pfam" id="PF15074">
    <property type="entry name" value="CFAP90"/>
    <property type="match status" value="1"/>
</dbReference>
<dbReference type="AlphaFoldDB" id="A0A401NJ80"/>
<proteinExistence type="predicted"/>
<comment type="caution">
    <text evidence="1">The sequence shown here is derived from an EMBL/GenBank/DDBJ whole genome shotgun (WGS) entry which is preliminary data.</text>
</comment>
<dbReference type="PANTHER" id="PTHR34444:SF1">
    <property type="entry name" value="CILIA- AND FLAGELLA-ASSOCIATED PROTEIN 90"/>
    <property type="match status" value="1"/>
</dbReference>
<reference evidence="1 2" key="1">
    <citation type="journal article" date="2018" name="Nat. Ecol. Evol.">
        <title>Shark genomes provide insights into elasmobranch evolution and the origin of vertebrates.</title>
        <authorList>
            <person name="Hara Y"/>
            <person name="Yamaguchi K"/>
            <person name="Onimaru K"/>
            <person name="Kadota M"/>
            <person name="Koyanagi M"/>
            <person name="Keeley SD"/>
            <person name="Tatsumi K"/>
            <person name="Tanaka K"/>
            <person name="Motone F"/>
            <person name="Kageyama Y"/>
            <person name="Nozu R"/>
            <person name="Adachi N"/>
            <person name="Nishimura O"/>
            <person name="Nakagawa R"/>
            <person name="Tanegashima C"/>
            <person name="Kiyatake I"/>
            <person name="Matsumoto R"/>
            <person name="Murakumo K"/>
            <person name="Nishida K"/>
            <person name="Terakita A"/>
            <person name="Kuratani S"/>
            <person name="Sato K"/>
            <person name="Hyodo S Kuraku.S."/>
        </authorList>
    </citation>
    <scope>NUCLEOTIDE SEQUENCE [LARGE SCALE GENOMIC DNA]</scope>
</reference>
<keyword evidence="2" id="KW-1185">Reference proteome</keyword>
<dbReference type="PANTHER" id="PTHR34444">
    <property type="entry name" value="LOC361192"/>
    <property type="match status" value="1"/>
</dbReference>
<protein>
    <submittedName>
        <fullName evidence="1">Uncharacterized protein</fullName>
    </submittedName>
</protein>
<dbReference type="Proteomes" id="UP000288216">
    <property type="component" value="Unassembled WGS sequence"/>
</dbReference>
<dbReference type="STRING" id="75743.A0A401NJ80"/>
<accession>A0A401NJ80</accession>
<organism evidence="1 2">
    <name type="scientific">Scyliorhinus torazame</name>
    <name type="common">Cloudy catshark</name>
    <name type="synonym">Catulus torazame</name>
    <dbReference type="NCBI Taxonomy" id="75743"/>
    <lineage>
        <taxon>Eukaryota</taxon>
        <taxon>Metazoa</taxon>
        <taxon>Chordata</taxon>
        <taxon>Craniata</taxon>
        <taxon>Vertebrata</taxon>
        <taxon>Chondrichthyes</taxon>
        <taxon>Elasmobranchii</taxon>
        <taxon>Galeomorphii</taxon>
        <taxon>Galeoidea</taxon>
        <taxon>Carcharhiniformes</taxon>
        <taxon>Scyliorhinidae</taxon>
        <taxon>Scyliorhinus</taxon>
    </lineage>
</organism>
<sequence>MDCGLKPEKLNLDARLPQATEIFKYWLRCFEAYLNSSETEVDGPRKLSLLHARVGHRLSSVIEKAMTYETAGEILEKRFVKPINEQPVDASSPGPRSWRLSLSPSVNPEREINQSDMTEITKRLSKKMPLSALSGFSFIPERRNPNELTYFGNQKKEVSVLFYDQVFKVQQGYNNKIHRDDRERSYGQGFNVNAEEQTRIVPVLTSSHYGKRPPLEAPNRTFVRIARVQTEFYRRNGIANYLEED</sequence>